<dbReference type="AlphaFoldDB" id="A0A5D0CTE6"/>
<dbReference type="EMBL" id="VSDO01000002">
    <property type="protein sequence ID" value="TYA13239.1"/>
    <property type="molecule type" value="Genomic_DNA"/>
</dbReference>
<dbReference type="PROSITE" id="PS51257">
    <property type="entry name" value="PROKAR_LIPOPROTEIN"/>
    <property type="match status" value="1"/>
</dbReference>
<protein>
    <submittedName>
        <fullName evidence="3">Amidase domain-containing protein</fullName>
    </submittedName>
</protein>
<dbReference type="Pfam" id="PF12671">
    <property type="entry name" value="Amidase_6"/>
    <property type="match status" value="1"/>
</dbReference>
<dbReference type="OrthoDB" id="2194542at2"/>
<feature type="chain" id="PRO_5039656274" evidence="1">
    <location>
        <begin position="27"/>
        <end position="375"/>
    </location>
</feature>
<dbReference type="PANTHER" id="PTHR40032:SF1">
    <property type="entry name" value="EXPORTED PROTEIN"/>
    <property type="match status" value="1"/>
</dbReference>
<dbReference type="Proteomes" id="UP000325218">
    <property type="component" value="Unassembled WGS sequence"/>
</dbReference>
<feature type="signal peptide" evidence="1">
    <location>
        <begin position="1"/>
        <end position="26"/>
    </location>
</feature>
<name>A0A5D0CTE6_9BACL</name>
<sequence length="375" mass="42709">MIKVIKTMLCAAILTVACFWSGIAYSEQNKTKAYEENQTEAHIESFLKRLYDIRATALIHQNERAFDDYYLTDKQSSNALKNEIRRMDYINAWANKRSLKLVDAKSEIKIVRIKVKDDRATVSLVQSLKVSYDYPNKEIPTYSFGIGTRHFLTLKLVNGKWMVSREWYLDPLDENPKKIAEGALPSVKITGNVTDGKKFKREQAVAYANKYAGIAWGAGNNRRYNPNYKDYTYHGGDCTNFSSQVLGDKEGGGLPMTKQWNYSKGYGGTQQWVRTDSLGKFLIYSGYGKMIAKGDFQHIVTPTKEHPNGAIARLQPGDLIGYIIQGNDIDHFSILVGFDPNGYPLVNSHTADRYQVPFDLGWDRYTKYVLIHIKD</sequence>
<evidence type="ECO:0000313" key="3">
    <source>
        <dbReference type="EMBL" id="TYA13239.1"/>
    </source>
</evidence>
<dbReference type="PANTHER" id="PTHR40032">
    <property type="entry name" value="EXPORTED PROTEIN-RELATED"/>
    <property type="match status" value="1"/>
</dbReference>
<proteinExistence type="predicted"/>
<feature type="domain" description="Putative amidase" evidence="2">
    <location>
        <begin position="200"/>
        <end position="368"/>
    </location>
</feature>
<comment type="caution">
    <text evidence="3">The sequence shown here is derived from an EMBL/GenBank/DDBJ whole genome shotgun (WGS) entry which is preliminary data.</text>
</comment>
<dbReference type="RefSeq" id="WP_148451835.1">
    <property type="nucleotide sequence ID" value="NZ_VSDO01000002.1"/>
</dbReference>
<organism evidence="3 4">
    <name type="scientific">Paenibacillus faecis</name>
    <dbReference type="NCBI Taxonomy" id="862114"/>
    <lineage>
        <taxon>Bacteria</taxon>
        <taxon>Bacillati</taxon>
        <taxon>Bacillota</taxon>
        <taxon>Bacilli</taxon>
        <taxon>Bacillales</taxon>
        <taxon>Paenibacillaceae</taxon>
        <taxon>Paenibacillus</taxon>
    </lineage>
</organism>
<evidence type="ECO:0000259" key="2">
    <source>
        <dbReference type="Pfam" id="PF12671"/>
    </source>
</evidence>
<dbReference type="InterPro" id="IPR024301">
    <property type="entry name" value="Amidase_6"/>
</dbReference>
<evidence type="ECO:0000313" key="4">
    <source>
        <dbReference type="Proteomes" id="UP000325218"/>
    </source>
</evidence>
<keyword evidence="1" id="KW-0732">Signal</keyword>
<accession>A0A5D0CTE6</accession>
<keyword evidence="4" id="KW-1185">Reference proteome</keyword>
<evidence type="ECO:0000256" key="1">
    <source>
        <dbReference type="SAM" id="SignalP"/>
    </source>
</evidence>
<dbReference type="Gene3D" id="3.90.1720.10">
    <property type="entry name" value="endopeptidase domain like (from Nostoc punctiforme)"/>
    <property type="match status" value="1"/>
</dbReference>
<gene>
    <name evidence="3" type="ORF">FRY98_11245</name>
</gene>
<reference evidence="3 4" key="1">
    <citation type="submission" date="2019-08" db="EMBL/GenBank/DDBJ databases">
        <title>Genome sequencing of Paenibacillus faecis DSM 23593(T).</title>
        <authorList>
            <person name="Kook J.-K."/>
            <person name="Park S.-N."/>
            <person name="Lim Y.K."/>
        </authorList>
    </citation>
    <scope>NUCLEOTIDE SEQUENCE [LARGE SCALE GENOMIC DNA]</scope>
    <source>
        <strain evidence="3 4">DSM 23593</strain>
    </source>
</reference>